<dbReference type="EMBL" id="CAADHB010000078">
    <property type="protein sequence ID" value="VFK80001.1"/>
    <property type="molecule type" value="Genomic_DNA"/>
</dbReference>
<evidence type="ECO:0000313" key="4">
    <source>
        <dbReference type="EMBL" id="VFK80001.1"/>
    </source>
</evidence>
<dbReference type="EMBL" id="CAADFU010000164">
    <property type="protein sequence ID" value="VFK49205.1"/>
    <property type="molecule type" value="Genomic_DNA"/>
</dbReference>
<evidence type="ECO:0000256" key="1">
    <source>
        <dbReference type="SAM" id="MobiDB-lite"/>
    </source>
</evidence>
<name>A0A451BNW8_9GAMM</name>
<feature type="region of interest" description="Disordered" evidence="1">
    <location>
        <begin position="63"/>
        <end position="97"/>
    </location>
</feature>
<sequence length="97" mass="10837">MLNIRKWMSASMRVVGACRNHILTRLGWNQGFPVDLPLFRSSSISSLETRGPRFQLPVKDIGVSQPGGSLGSGANITSQTKRKTKDEQVRRCLQPFH</sequence>
<organism evidence="4">
    <name type="scientific">Candidatus Kentrum sp. SD</name>
    <dbReference type="NCBI Taxonomy" id="2126332"/>
    <lineage>
        <taxon>Bacteria</taxon>
        <taxon>Pseudomonadati</taxon>
        <taxon>Pseudomonadota</taxon>
        <taxon>Gammaproteobacteria</taxon>
        <taxon>Candidatus Kentrum</taxon>
    </lineage>
</organism>
<gene>
    <name evidence="4" type="ORF">BECKSD772D_GA0070982_107817</name>
    <name evidence="3" type="ORF">BECKSD772E_GA0070983_11643</name>
    <name evidence="2" type="ORF">BECKSD772F_GA0070984_107914</name>
</gene>
<dbReference type="EMBL" id="CAADFR010000079">
    <property type="protein sequence ID" value="VFK40940.1"/>
    <property type="molecule type" value="Genomic_DNA"/>
</dbReference>
<evidence type="ECO:0000313" key="2">
    <source>
        <dbReference type="EMBL" id="VFK40940.1"/>
    </source>
</evidence>
<dbReference type="AlphaFoldDB" id="A0A451BNW8"/>
<proteinExistence type="predicted"/>
<protein>
    <submittedName>
        <fullName evidence="4">Uncharacterized protein</fullName>
    </submittedName>
</protein>
<evidence type="ECO:0000313" key="3">
    <source>
        <dbReference type="EMBL" id="VFK49205.1"/>
    </source>
</evidence>
<reference evidence="4" key="1">
    <citation type="submission" date="2019-02" db="EMBL/GenBank/DDBJ databases">
        <authorList>
            <person name="Gruber-Vodicka R. H."/>
            <person name="Seah K. B. B."/>
        </authorList>
    </citation>
    <scope>NUCLEOTIDE SEQUENCE</scope>
    <source>
        <strain evidence="4">BECK_S127</strain>
        <strain evidence="3">BECK_S1320</strain>
        <strain evidence="2">BECK_S1321</strain>
    </source>
</reference>
<accession>A0A451BNW8</accession>